<evidence type="ECO:0000256" key="1">
    <source>
        <dbReference type="ARBA" id="ARBA00004245"/>
    </source>
</evidence>
<dbReference type="GO" id="GO:0043065">
    <property type="term" value="P:positive regulation of apoptotic process"/>
    <property type="evidence" value="ECO:0007669"/>
    <property type="project" value="Ensembl"/>
</dbReference>
<evidence type="ECO:0000256" key="3">
    <source>
        <dbReference type="ARBA" id="ARBA00004651"/>
    </source>
</evidence>
<evidence type="ECO:0000256" key="11">
    <source>
        <dbReference type="ARBA" id="ARBA00023136"/>
    </source>
</evidence>
<keyword evidence="11 14" id="KW-0472">Membrane</keyword>
<keyword evidence="8" id="KW-0256">Endoplasmic reticulum</keyword>
<dbReference type="GO" id="GO:0015031">
    <property type="term" value="P:protein transport"/>
    <property type="evidence" value="ECO:0007669"/>
    <property type="project" value="Ensembl"/>
</dbReference>
<dbReference type="GO" id="GO:0005856">
    <property type="term" value="C:cytoskeleton"/>
    <property type="evidence" value="ECO:0007669"/>
    <property type="project" value="UniProtKB-SubCell"/>
</dbReference>
<dbReference type="GO" id="GO:0005886">
    <property type="term" value="C:plasma membrane"/>
    <property type="evidence" value="ECO:0007669"/>
    <property type="project" value="UniProtKB-SubCell"/>
</dbReference>
<name>A0A9L0JSL9_EQUAS</name>
<dbReference type="AlphaFoldDB" id="A0A9L0JSL9"/>
<evidence type="ECO:0000256" key="4">
    <source>
        <dbReference type="ARBA" id="ARBA00006483"/>
    </source>
</evidence>
<dbReference type="GO" id="GO:0005789">
    <property type="term" value="C:endoplasmic reticulum membrane"/>
    <property type="evidence" value="ECO:0007669"/>
    <property type="project" value="UniProtKB-SubCell"/>
</dbReference>
<keyword evidence="6" id="KW-0963">Cytoplasm</keyword>
<dbReference type="Proteomes" id="UP000694387">
    <property type="component" value="Chromosome 21"/>
</dbReference>
<dbReference type="PANTHER" id="PTHR12859">
    <property type="entry name" value="PRA1 PROTEIN"/>
    <property type="match status" value="1"/>
</dbReference>
<dbReference type="GO" id="GO:0010917">
    <property type="term" value="P:negative regulation of mitochondrial membrane potential"/>
    <property type="evidence" value="ECO:0007669"/>
    <property type="project" value="Ensembl"/>
</dbReference>
<reference evidence="15" key="2">
    <citation type="submission" date="2025-08" db="UniProtKB">
        <authorList>
            <consortium name="Ensembl"/>
        </authorList>
    </citation>
    <scope>IDENTIFICATION</scope>
</reference>
<evidence type="ECO:0000256" key="6">
    <source>
        <dbReference type="ARBA" id="ARBA00022490"/>
    </source>
</evidence>
<evidence type="ECO:0000256" key="7">
    <source>
        <dbReference type="ARBA" id="ARBA00022692"/>
    </source>
</evidence>
<evidence type="ECO:0000313" key="15">
    <source>
        <dbReference type="Ensembl" id="ENSEASP00005055433.1"/>
    </source>
</evidence>
<accession>A0A9L0JSL9</accession>
<keyword evidence="12" id="KW-0206">Cytoskeleton</keyword>
<dbReference type="InterPro" id="IPR004895">
    <property type="entry name" value="Prenylated_rab_accept_PRA1"/>
</dbReference>
<dbReference type="GO" id="GO:0006749">
    <property type="term" value="P:glutathione metabolic process"/>
    <property type="evidence" value="ECO:0007669"/>
    <property type="project" value="Ensembl"/>
</dbReference>
<dbReference type="PANTHER" id="PTHR12859:SF2">
    <property type="entry name" value="PRA1 FAMILY PROTEIN 3"/>
    <property type="match status" value="1"/>
</dbReference>
<evidence type="ECO:0000256" key="14">
    <source>
        <dbReference type="RuleBase" id="RU363107"/>
    </source>
</evidence>
<dbReference type="GO" id="GO:0072659">
    <property type="term" value="P:protein localization to plasma membrane"/>
    <property type="evidence" value="ECO:0007669"/>
    <property type="project" value="Ensembl"/>
</dbReference>
<protein>
    <recommendedName>
        <fullName evidence="14">PRA1 family protein</fullName>
    </recommendedName>
</protein>
<keyword evidence="5" id="KW-1003">Cell membrane</keyword>
<evidence type="ECO:0000256" key="5">
    <source>
        <dbReference type="ARBA" id="ARBA00022475"/>
    </source>
</evidence>
<evidence type="ECO:0000313" key="16">
    <source>
        <dbReference type="Proteomes" id="UP000694387"/>
    </source>
</evidence>
<comment type="subcellular location">
    <subcellularLocation>
        <location evidence="3">Cell membrane</location>
        <topology evidence="3">Multi-pass membrane protein</topology>
    </subcellularLocation>
    <subcellularLocation>
        <location evidence="1">Cytoplasm</location>
        <location evidence="1">Cytoskeleton</location>
    </subcellularLocation>
    <subcellularLocation>
        <location evidence="2">Endoplasmic reticulum membrane</location>
        <topology evidence="2">Multi-pass membrane protein</topology>
    </subcellularLocation>
    <subcellularLocation>
        <location evidence="14">Membrane</location>
        <topology evidence="14">Multi-pass membrane protein</topology>
    </subcellularLocation>
</comment>
<dbReference type="GO" id="GO:0034599">
    <property type="term" value="P:cellular response to oxidative stress"/>
    <property type="evidence" value="ECO:0007669"/>
    <property type="project" value="Ensembl"/>
</dbReference>
<dbReference type="Ensembl" id="ENSEAST00005058453.1">
    <property type="protein sequence ID" value="ENSEASP00005055433.1"/>
    <property type="gene ID" value="ENSEASG00005031455.1"/>
</dbReference>
<dbReference type="GO" id="GO:0002037">
    <property type="term" value="P:negative regulation of L-glutamate import across plasma membrane"/>
    <property type="evidence" value="ECO:0007669"/>
    <property type="project" value="Ensembl"/>
</dbReference>
<evidence type="ECO:0000256" key="2">
    <source>
        <dbReference type="ARBA" id="ARBA00004477"/>
    </source>
</evidence>
<evidence type="ECO:0000256" key="12">
    <source>
        <dbReference type="ARBA" id="ARBA00023212"/>
    </source>
</evidence>
<evidence type="ECO:0000256" key="9">
    <source>
        <dbReference type="ARBA" id="ARBA00022989"/>
    </source>
</evidence>
<sequence length="187" mass="21461">MDVSIAPLRAWDDFFPGSDRFARPDFRDISKWNNRVVSNLLYYQTNYLVVAAMMISVVGFLSPFNMILGGIVVVLVFTGFVWAAHNDILRRMKKRYPTTFVMVVMLASYFLISMFGGVMVFVFGITFPLLLMFIHASLRLRNLKNKLENKMEGIGLKKTPMGIVLDALEQQEENINKLTDYISKVKE</sequence>
<evidence type="ECO:0000256" key="10">
    <source>
        <dbReference type="ARBA" id="ARBA00022990"/>
    </source>
</evidence>
<feature type="transmembrane region" description="Helical" evidence="14">
    <location>
        <begin position="40"/>
        <end position="61"/>
    </location>
</feature>
<keyword evidence="7 14" id="KW-0812">Transmembrane</keyword>
<gene>
    <name evidence="15" type="primary">ARL6IP5</name>
</gene>
<reference evidence="15" key="3">
    <citation type="submission" date="2025-09" db="UniProtKB">
        <authorList>
            <consortium name="Ensembl"/>
        </authorList>
    </citation>
    <scope>IDENTIFICATION</scope>
</reference>
<comment type="similarity">
    <text evidence="4 14">Belongs to the PRA1 family.</text>
</comment>
<evidence type="ECO:0000256" key="13">
    <source>
        <dbReference type="ARBA" id="ARBA00046622"/>
    </source>
</evidence>
<feature type="transmembrane region" description="Helical" evidence="14">
    <location>
        <begin position="118"/>
        <end position="138"/>
    </location>
</feature>
<keyword evidence="10" id="KW-0007">Acetylation</keyword>
<keyword evidence="9 14" id="KW-1133">Transmembrane helix</keyword>
<dbReference type="GO" id="GO:0007611">
    <property type="term" value="P:learning or memory"/>
    <property type="evidence" value="ECO:0007669"/>
    <property type="project" value="Ensembl"/>
</dbReference>
<dbReference type="Pfam" id="PF03208">
    <property type="entry name" value="PRA1"/>
    <property type="match status" value="1"/>
</dbReference>
<keyword evidence="16" id="KW-1185">Reference proteome</keyword>
<dbReference type="GO" id="GO:0032874">
    <property type="term" value="P:positive regulation of stress-activated MAPK cascade"/>
    <property type="evidence" value="ECO:0007669"/>
    <property type="project" value="Ensembl"/>
</dbReference>
<comment type="subunit">
    <text evidence="13">Homodimer. Heterodimer with ARL6IP1. Forms multimers. Interacts with ARL6. Interacts with prenylated RAB1A and RAB3A. Interacts with SLC1A1/EAAC1. Interacts with RTN2 (via first transmembrane domain). Does not interact with VAMP1, VAMP2 or VAMP3.</text>
</comment>
<dbReference type="GO" id="GO:0099523">
    <property type="term" value="C:presynaptic cytosol"/>
    <property type="evidence" value="ECO:0007669"/>
    <property type="project" value="Ensembl"/>
</dbReference>
<reference evidence="15 16" key="1">
    <citation type="journal article" date="2020" name="Nat. Commun.">
        <title>Donkey genomes provide new insights into domestication and selection for coat color.</title>
        <authorList>
            <person name="Wang"/>
            <person name="C."/>
            <person name="Li"/>
            <person name="H."/>
            <person name="Guo"/>
            <person name="Y."/>
            <person name="Huang"/>
            <person name="J."/>
            <person name="Sun"/>
            <person name="Y."/>
            <person name="Min"/>
            <person name="J."/>
            <person name="Wang"/>
            <person name="J."/>
            <person name="Fang"/>
            <person name="X."/>
            <person name="Zhao"/>
            <person name="Z."/>
            <person name="Wang"/>
            <person name="S."/>
            <person name="Zhang"/>
            <person name="Y."/>
            <person name="Liu"/>
            <person name="Q."/>
            <person name="Jiang"/>
            <person name="Q."/>
            <person name="Wang"/>
            <person name="X."/>
            <person name="Guo"/>
            <person name="Y."/>
            <person name="Yang"/>
            <person name="C."/>
            <person name="Wang"/>
            <person name="Y."/>
            <person name="Tian"/>
            <person name="F."/>
            <person name="Zhuang"/>
            <person name="G."/>
            <person name="Fan"/>
            <person name="Y."/>
            <person name="Gao"/>
            <person name="Q."/>
            <person name="Li"/>
            <person name="Y."/>
            <person name="Ju"/>
            <person name="Z."/>
            <person name="Li"/>
            <person name="J."/>
            <person name="Li"/>
            <person name="R."/>
            <person name="Hou"/>
            <person name="M."/>
            <person name="Yang"/>
            <person name="G."/>
            <person name="Liu"/>
            <person name="G."/>
            <person name="Liu"/>
            <person name="W."/>
            <person name="Guo"/>
            <person name="J."/>
            <person name="Pan"/>
            <person name="S."/>
            <person name="Fan"/>
            <person name="G."/>
            <person name="Zhang"/>
            <person name="W."/>
            <person name="Zhang"/>
            <person name="R."/>
            <person name="Yu"/>
            <person name="J."/>
            <person name="Zhang"/>
            <person name="X."/>
            <person name="Yin"/>
            <person name="Q."/>
            <person name="Ji"/>
            <person name="C."/>
            <person name="Jin"/>
            <person name="Y."/>
            <person name="Yue"/>
            <person name="G."/>
            <person name="Liu"/>
            <person name="M."/>
            <person name="Xu"/>
            <person name="J."/>
            <person name="Liu"/>
            <person name="S."/>
            <person name="Jordana"/>
            <person name="J."/>
            <person name="Noce"/>
            <person name="A."/>
            <person name="Amills"/>
            <person name="M."/>
            <person name="Wu"/>
            <person name="D.D."/>
            <person name="Li"/>
            <person name="S."/>
            <person name="Zhou"/>
            <person name="X. and Zhong"/>
            <person name="J."/>
        </authorList>
    </citation>
    <scope>NUCLEOTIDE SEQUENCE [LARGE SCALE GENOMIC DNA]</scope>
</reference>
<feature type="transmembrane region" description="Helical" evidence="14">
    <location>
        <begin position="67"/>
        <end position="84"/>
    </location>
</feature>
<dbReference type="GO" id="GO:0098712">
    <property type="term" value="P:L-glutamate import across plasma membrane"/>
    <property type="evidence" value="ECO:0007669"/>
    <property type="project" value="Ensembl"/>
</dbReference>
<dbReference type="GeneTree" id="ENSGT00390000008631"/>
<organism evidence="15 16">
    <name type="scientific">Equus asinus</name>
    <name type="common">Donkey</name>
    <name type="synonym">Equus africanus asinus</name>
    <dbReference type="NCBI Taxonomy" id="9793"/>
    <lineage>
        <taxon>Eukaryota</taxon>
        <taxon>Metazoa</taxon>
        <taxon>Chordata</taxon>
        <taxon>Craniata</taxon>
        <taxon>Vertebrata</taxon>
        <taxon>Euteleostomi</taxon>
        <taxon>Mammalia</taxon>
        <taxon>Eutheria</taxon>
        <taxon>Laurasiatheria</taxon>
        <taxon>Perissodactyla</taxon>
        <taxon>Equidae</taxon>
        <taxon>Equus</taxon>
    </lineage>
</organism>
<dbReference type="GO" id="GO:0008631">
    <property type="term" value="P:intrinsic apoptotic signaling pathway in response to oxidative stress"/>
    <property type="evidence" value="ECO:0007669"/>
    <property type="project" value="Ensembl"/>
</dbReference>
<proteinExistence type="inferred from homology"/>
<evidence type="ECO:0000256" key="8">
    <source>
        <dbReference type="ARBA" id="ARBA00022824"/>
    </source>
</evidence>